<evidence type="ECO:0000313" key="2">
    <source>
        <dbReference type="Proteomes" id="UP001231649"/>
    </source>
</evidence>
<reference evidence="1" key="1">
    <citation type="submission" date="2023-03" db="EMBL/GenBank/DDBJ databases">
        <title>Chromosome-level genomes of two armyworms, Mythimna separata and Mythimna loreyi, provide insights into the biosynthesis and reception of sex pheromones.</title>
        <authorList>
            <person name="Zhao H."/>
        </authorList>
    </citation>
    <scope>NUCLEOTIDE SEQUENCE</scope>
    <source>
        <strain evidence="1">BeijingLab</strain>
    </source>
</reference>
<dbReference type="EMBL" id="CM056797">
    <property type="protein sequence ID" value="KAJ8713113.1"/>
    <property type="molecule type" value="Genomic_DNA"/>
</dbReference>
<comment type="caution">
    <text evidence="1">The sequence shown here is derived from an EMBL/GenBank/DDBJ whole genome shotgun (WGS) entry which is preliminary data.</text>
</comment>
<dbReference type="Proteomes" id="UP001231649">
    <property type="component" value="Chromosome 21"/>
</dbReference>
<name>A0ACC2QE13_9NEOP</name>
<proteinExistence type="predicted"/>
<protein>
    <submittedName>
        <fullName evidence="1">Uncharacterized protein</fullName>
    </submittedName>
</protein>
<sequence>MGKATVSRMDPLAQASDINPNRRRRPGFRSRIPGTVGVESTKVEEVTASPVPTESGTRPSRPTHCVVGGAHAFILKISSFFGLAPLRFESRSNGFTVSISGAMCVYSYILVTVLVICTIFGLVAEINVGVELSVRMSSRMSQVVSTCDVLVVVATAGAGVYGAPRRMRKMLKFMENVASVDTSIGGQYSLVTERKLCGIILGILIFFSVLIADDFTFYALQAKKLDREWEVVTNYLGFYLLWFVVLILELQFAFTALSVRARFSAVNDALALTARQVSIPVENPKSASPLNIYAIRVAPADNQRSANVSLLVDSVTGREHVVIIKRTASGEPRLIVSPCDAVRRLAALHGTLCDVVNSIDDSYGLPLIVILISTLLHLIVTPYFLIMEIIVSTNRMHFLVLQFLWCVTHMLRMIVVVEPGHYTIAEGKRTEGLVCRLMTSAPSTGVLPSRLEIFSRQLMLQSVSYAPMGMCTLHRPLIASVIGAVTTYLVILIQFQRYDN</sequence>
<keyword evidence="2" id="KW-1185">Reference proteome</keyword>
<gene>
    <name evidence="1" type="ORF">PYW08_008417</name>
</gene>
<organism evidence="1 2">
    <name type="scientific">Mythimna loreyi</name>
    <dbReference type="NCBI Taxonomy" id="667449"/>
    <lineage>
        <taxon>Eukaryota</taxon>
        <taxon>Metazoa</taxon>
        <taxon>Ecdysozoa</taxon>
        <taxon>Arthropoda</taxon>
        <taxon>Hexapoda</taxon>
        <taxon>Insecta</taxon>
        <taxon>Pterygota</taxon>
        <taxon>Neoptera</taxon>
        <taxon>Endopterygota</taxon>
        <taxon>Lepidoptera</taxon>
        <taxon>Glossata</taxon>
        <taxon>Ditrysia</taxon>
        <taxon>Noctuoidea</taxon>
        <taxon>Noctuidae</taxon>
        <taxon>Noctuinae</taxon>
        <taxon>Hadenini</taxon>
        <taxon>Mythimna</taxon>
    </lineage>
</organism>
<accession>A0ACC2QE13</accession>
<evidence type="ECO:0000313" key="1">
    <source>
        <dbReference type="EMBL" id="KAJ8713113.1"/>
    </source>
</evidence>